<evidence type="ECO:0000313" key="4">
    <source>
        <dbReference type="Proteomes" id="UP001139505"/>
    </source>
</evidence>
<evidence type="ECO:0000313" key="3">
    <source>
        <dbReference type="Proteomes" id="UP000245060"/>
    </source>
</evidence>
<reference evidence="1" key="1">
    <citation type="journal article" date="2018" name="Genome Announc.">
        <title>Draft Genome Sequence of Mycobacterium montefiorense Isolated from Japanese Black Salamander (Hynobius nigrescens).</title>
        <authorList>
            <person name="Fukano H."/>
            <person name="Yoshida M."/>
            <person name="Shimizu A."/>
            <person name="Iwao H."/>
            <person name="Katayama Y."/>
            <person name="Omatsu T."/>
            <person name="Mizutani T."/>
            <person name="Kurata O."/>
            <person name="Wada S."/>
            <person name="Hoshino Y."/>
        </authorList>
    </citation>
    <scope>NUCLEOTIDE SEQUENCE</scope>
    <source>
        <strain evidence="1">BS</strain>
    </source>
</reference>
<dbReference type="Proteomes" id="UP000245060">
    <property type="component" value="Unassembled WGS sequence"/>
</dbReference>
<evidence type="ECO:0000313" key="2">
    <source>
        <dbReference type="EMBL" id="GKU73719.1"/>
    </source>
</evidence>
<gene>
    <name evidence="1" type="ORF">MmonteBS_48390</name>
    <name evidence="2" type="ORF">NJB18185_34900</name>
</gene>
<dbReference type="AlphaFoldDB" id="A0AA37UZK4"/>
<comment type="caution">
    <text evidence="2">The sequence shown here is derived from an EMBL/GenBank/DDBJ whole genome shotgun (WGS) entry which is preliminary data.</text>
</comment>
<dbReference type="EMBL" id="BQYH01000027">
    <property type="protein sequence ID" value="GKU73719.1"/>
    <property type="molecule type" value="Genomic_DNA"/>
</dbReference>
<proteinExistence type="predicted"/>
<dbReference type="EMBL" id="BFCH01000036">
    <property type="protein sequence ID" value="GBG40467.1"/>
    <property type="molecule type" value="Genomic_DNA"/>
</dbReference>
<name>A0AA37UZK4_9MYCO</name>
<evidence type="ECO:0000313" key="1">
    <source>
        <dbReference type="EMBL" id="GBG40467.1"/>
    </source>
</evidence>
<keyword evidence="3" id="KW-1185">Reference proteome</keyword>
<accession>A0AA37UZK4</accession>
<reference evidence="2" key="3">
    <citation type="journal article" date="2022" name="Microbiol. Resour. Announc.">
        <title>Draft Genome Sequences of Eight Mycobacterium montefiorense Strains Isolated from Salamanders in Captivity.</title>
        <authorList>
            <person name="Komine T."/>
            <person name="Ihara H."/>
            <person name="Fukano H."/>
            <person name="Hoshino Y."/>
            <person name="Kurata O."/>
            <person name="Wada S."/>
        </authorList>
    </citation>
    <scope>NUCLEOTIDE SEQUENCE</scope>
    <source>
        <strain evidence="2">NJB18185</strain>
    </source>
</reference>
<protein>
    <submittedName>
        <fullName evidence="2">Uncharacterized protein</fullName>
    </submittedName>
</protein>
<dbReference type="Proteomes" id="UP001139505">
    <property type="component" value="Unassembled WGS sequence"/>
</dbReference>
<reference evidence="3" key="2">
    <citation type="submission" date="2018-04" db="EMBL/GenBank/DDBJ databases">
        <title>Draft genome sequence of Mycobacterium montefiorense isolated from Japanese black salamander.</title>
        <authorList>
            <person name="Fukano H."/>
            <person name="Yoshida M."/>
            <person name="Shimizu A."/>
            <person name="Iwao H."/>
            <person name="Kurata O."/>
            <person name="Katayama Y."/>
            <person name="Omatsu T."/>
            <person name="Mizutani T."/>
            <person name="Wada S."/>
            <person name="Hoshino Y."/>
        </authorList>
    </citation>
    <scope>NUCLEOTIDE SEQUENCE [LARGE SCALE GENOMIC DNA]</scope>
    <source>
        <strain evidence="3">BS</strain>
    </source>
</reference>
<sequence>MPTGRVREDFAGGQLVAGLQRAEALFTGRSLVAKLDDVHPTGQRGIGELSQITALAARIGTQIEPGGAKSGNRIVHTATLAR</sequence>
<reference evidence="2" key="4">
    <citation type="submission" date="2022-04" db="EMBL/GenBank/DDBJ databases">
        <authorList>
            <person name="Komine T."/>
            <person name="Fukano H."/>
            <person name="Wada S."/>
        </authorList>
    </citation>
    <scope>NUCLEOTIDE SEQUENCE</scope>
    <source>
        <strain evidence="2">NJB18185</strain>
    </source>
</reference>
<organism evidence="2 4">
    <name type="scientific">Mycobacterium montefiorense</name>
    <dbReference type="NCBI Taxonomy" id="154654"/>
    <lineage>
        <taxon>Bacteria</taxon>
        <taxon>Bacillati</taxon>
        <taxon>Actinomycetota</taxon>
        <taxon>Actinomycetes</taxon>
        <taxon>Mycobacteriales</taxon>
        <taxon>Mycobacteriaceae</taxon>
        <taxon>Mycobacterium</taxon>
        <taxon>Mycobacterium simiae complex</taxon>
    </lineage>
</organism>